<dbReference type="PANTHER" id="PTHR43461">
    <property type="entry name" value="TRANSMEMBRANE PROTEIN 256"/>
    <property type="match status" value="1"/>
</dbReference>
<protein>
    <submittedName>
        <fullName evidence="7">DUF423 domain-containing protein</fullName>
    </submittedName>
</protein>
<evidence type="ECO:0000256" key="6">
    <source>
        <dbReference type="SAM" id="Phobius"/>
    </source>
</evidence>
<evidence type="ECO:0000313" key="7">
    <source>
        <dbReference type="EMBL" id="MBU8544697.1"/>
    </source>
</evidence>
<reference evidence="7 8" key="1">
    <citation type="submission" date="2021-01" db="EMBL/GenBank/DDBJ databases">
        <title>Roseomonas sp. nov, a bacterium isolated from an oil production mixture in Yumen Oilfield.</title>
        <authorList>
            <person name="Wu D."/>
        </authorList>
    </citation>
    <scope>NUCLEOTIDE SEQUENCE [LARGE SCALE GENOMIC DNA]</scope>
    <source>
        <strain evidence="7 8">ROY-5-3</strain>
    </source>
</reference>
<evidence type="ECO:0000256" key="3">
    <source>
        <dbReference type="ARBA" id="ARBA00022692"/>
    </source>
</evidence>
<comment type="caution">
    <text evidence="7">The sequence shown here is derived from an EMBL/GenBank/DDBJ whole genome shotgun (WGS) entry which is preliminary data.</text>
</comment>
<dbReference type="InterPro" id="IPR006696">
    <property type="entry name" value="DUF423"/>
</dbReference>
<comment type="subcellular location">
    <subcellularLocation>
        <location evidence="1">Membrane</location>
        <topology evidence="1">Multi-pass membrane protein</topology>
    </subcellularLocation>
</comment>
<dbReference type="EMBL" id="JAERQM010000003">
    <property type="protein sequence ID" value="MBU8544697.1"/>
    <property type="molecule type" value="Genomic_DNA"/>
</dbReference>
<feature type="transmembrane region" description="Helical" evidence="6">
    <location>
        <begin position="98"/>
        <end position="117"/>
    </location>
</feature>
<sequence>MARLWMVLGALSGLVAVGMAAYASHGLPPELASLANTGASLQAWHALALLGCGLLAERRRGPLVHLAAGCFVLGSLGFAGGVYVRVLTETSLGPVTPLGGTLLLVGWGILAAAAALAPEK</sequence>
<dbReference type="Pfam" id="PF04241">
    <property type="entry name" value="DUF423"/>
    <property type="match status" value="1"/>
</dbReference>
<evidence type="ECO:0000256" key="5">
    <source>
        <dbReference type="ARBA" id="ARBA00023136"/>
    </source>
</evidence>
<accession>A0ABS6H7M6</accession>
<keyword evidence="4 6" id="KW-1133">Transmembrane helix</keyword>
<feature type="transmembrane region" description="Helical" evidence="6">
    <location>
        <begin position="39"/>
        <end position="56"/>
    </location>
</feature>
<keyword evidence="8" id="KW-1185">Reference proteome</keyword>
<gene>
    <name evidence="7" type="ORF">JJQ90_13330</name>
</gene>
<keyword evidence="3 6" id="KW-0812">Transmembrane</keyword>
<feature type="transmembrane region" description="Helical" evidence="6">
    <location>
        <begin position="63"/>
        <end position="86"/>
    </location>
</feature>
<dbReference type="Proteomes" id="UP000689967">
    <property type="component" value="Unassembled WGS sequence"/>
</dbReference>
<evidence type="ECO:0000256" key="1">
    <source>
        <dbReference type="ARBA" id="ARBA00004141"/>
    </source>
</evidence>
<evidence type="ECO:0000256" key="2">
    <source>
        <dbReference type="ARBA" id="ARBA00009694"/>
    </source>
</evidence>
<keyword evidence="5 6" id="KW-0472">Membrane</keyword>
<evidence type="ECO:0000313" key="8">
    <source>
        <dbReference type="Proteomes" id="UP000689967"/>
    </source>
</evidence>
<evidence type="ECO:0000256" key="4">
    <source>
        <dbReference type="ARBA" id="ARBA00022989"/>
    </source>
</evidence>
<dbReference type="PANTHER" id="PTHR43461:SF1">
    <property type="entry name" value="TRANSMEMBRANE PROTEIN 256"/>
    <property type="match status" value="1"/>
</dbReference>
<proteinExistence type="inferred from homology"/>
<name>A0ABS6H7M6_9PROT</name>
<organism evidence="7 8">
    <name type="scientific">Falsiroseomonas oleicola</name>
    <dbReference type="NCBI Taxonomy" id="2801474"/>
    <lineage>
        <taxon>Bacteria</taxon>
        <taxon>Pseudomonadati</taxon>
        <taxon>Pseudomonadota</taxon>
        <taxon>Alphaproteobacteria</taxon>
        <taxon>Acetobacterales</taxon>
        <taxon>Roseomonadaceae</taxon>
        <taxon>Falsiroseomonas</taxon>
    </lineage>
</organism>
<dbReference type="RefSeq" id="WP_216876117.1">
    <property type="nucleotide sequence ID" value="NZ_JAERQM010000003.1"/>
</dbReference>
<comment type="similarity">
    <text evidence="2">Belongs to the UPF0382 family.</text>
</comment>